<dbReference type="Gene3D" id="1.20.1250.20">
    <property type="entry name" value="MFS general substrate transporter like domains"/>
    <property type="match status" value="1"/>
</dbReference>
<dbReference type="InterPro" id="IPR000109">
    <property type="entry name" value="POT_fam"/>
</dbReference>
<proteinExistence type="inferred from homology"/>
<dbReference type="HOGENOM" id="CLU_1839946_0_0_1"/>
<keyword evidence="3" id="KW-1003">Cell membrane</keyword>
<evidence type="ECO:0000313" key="11">
    <source>
        <dbReference type="Proteomes" id="UP000011064"/>
    </source>
</evidence>
<evidence type="ECO:0000256" key="5">
    <source>
        <dbReference type="ARBA" id="ARBA00022989"/>
    </source>
</evidence>
<feature type="transmembrane region" description="Helical" evidence="8">
    <location>
        <begin position="47"/>
        <end position="72"/>
    </location>
</feature>
<feature type="transmembrane region" description="Helical" evidence="8">
    <location>
        <begin position="84"/>
        <end position="105"/>
    </location>
</feature>
<dbReference type="Proteomes" id="UP000011064">
    <property type="component" value="Unassembled WGS sequence"/>
</dbReference>
<dbReference type="InParanoid" id="L8FUL0"/>
<dbReference type="AlphaFoldDB" id="L8FUL0"/>
<evidence type="ECO:0000256" key="8">
    <source>
        <dbReference type="SAM" id="Phobius"/>
    </source>
</evidence>
<dbReference type="InterPro" id="IPR018456">
    <property type="entry name" value="PTR2_symporter_CS"/>
</dbReference>
<keyword evidence="4 7" id="KW-0812">Transmembrane</keyword>
<keyword evidence="2 7" id="KW-0813">Transport</keyword>
<dbReference type="VEuPathDB" id="FungiDB:GMDG_09001"/>
<evidence type="ECO:0000256" key="3">
    <source>
        <dbReference type="ARBA" id="ARBA00022475"/>
    </source>
</evidence>
<keyword evidence="6 8" id="KW-0472">Membrane</keyword>
<feature type="transmembrane region" description="Helical" evidence="8">
    <location>
        <begin position="20"/>
        <end position="40"/>
    </location>
</feature>
<organism evidence="10 11">
    <name type="scientific">Pseudogymnoascus destructans (strain ATCC MYA-4855 / 20631-21)</name>
    <name type="common">Bat white-nose syndrome fungus</name>
    <name type="synonym">Geomyces destructans</name>
    <dbReference type="NCBI Taxonomy" id="658429"/>
    <lineage>
        <taxon>Eukaryota</taxon>
        <taxon>Fungi</taxon>
        <taxon>Dikarya</taxon>
        <taxon>Ascomycota</taxon>
        <taxon>Pezizomycotina</taxon>
        <taxon>Leotiomycetes</taxon>
        <taxon>Thelebolales</taxon>
        <taxon>Thelebolaceae</taxon>
        <taxon>Pseudogymnoascus</taxon>
    </lineage>
</organism>
<protein>
    <recommendedName>
        <fullName evidence="9">Major facilitator superfamily (MFS) profile domain-containing protein</fullName>
    </recommendedName>
</protein>
<evidence type="ECO:0000256" key="2">
    <source>
        <dbReference type="ARBA" id="ARBA00022448"/>
    </source>
</evidence>
<dbReference type="Pfam" id="PF00854">
    <property type="entry name" value="PTR2"/>
    <property type="match status" value="1"/>
</dbReference>
<evidence type="ECO:0000259" key="9">
    <source>
        <dbReference type="PROSITE" id="PS50850"/>
    </source>
</evidence>
<gene>
    <name evidence="10" type="ORF">GMDG_09001</name>
</gene>
<dbReference type="PROSITE" id="PS01023">
    <property type="entry name" value="PTR2_2"/>
    <property type="match status" value="1"/>
</dbReference>
<dbReference type="GO" id="GO:0006857">
    <property type="term" value="P:oligopeptide transport"/>
    <property type="evidence" value="ECO:0007669"/>
    <property type="project" value="InterPro"/>
</dbReference>
<dbReference type="PROSITE" id="PS50850">
    <property type="entry name" value="MFS"/>
    <property type="match status" value="1"/>
</dbReference>
<evidence type="ECO:0000256" key="7">
    <source>
        <dbReference type="RuleBase" id="RU003755"/>
    </source>
</evidence>
<dbReference type="SUPFAM" id="SSF103473">
    <property type="entry name" value="MFS general substrate transporter"/>
    <property type="match status" value="1"/>
</dbReference>
<dbReference type="InterPro" id="IPR020846">
    <property type="entry name" value="MFS_dom"/>
</dbReference>
<evidence type="ECO:0000256" key="1">
    <source>
        <dbReference type="ARBA" id="ARBA00004651"/>
    </source>
</evidence>
<sequence length="140" mass="14365">MSVYLLSIPGGVAADRFLGAWTAVLVGGVIIAAGHFTLALAGPTAFFVGLGLVAIGTGLFKPMISALVGTLYGEHDPRRDAGFSIFYMGVNVGGFFAPLVTGFLAQSATMKGWLAAQGFDPLASWHWGFAAAGIGMIVAL</sequence>
<accession>L8FUL0</accession>
<dbReference type="InterPro" id="IPR050171">
    <property type="entry name" value="MFS_Transporters"/>
</dbReference>
<evidence type="ECO:0000313" key="10">
    <source>
        <dbReference type="EMBL" id="ELR04224.1"/>
    </source>
</evidence>
<dbReference type="InterPro" id="IPR036259">
    <property type="entry name" value="MFS_trans_sf"/>
</dbReference>
<keyword evidence="11" id="KW-1185">Reference proteome</keyword>
<name>L8FUL0_PSED2</name>
<evidence type="ECO:0000256" key="6">
    <source>
        <dbReference type="ARBA" id="ARBA00023136"/>
    </source>
</evidence>
<keyword evidence="5 8" id="KW-1133">Transmembrane helix</keyword>
<comment type="subcellular location">
    <subcellularLocation>
        <location evidence="1">Cell membrane</location>
        <topology evidence="1">Multi-pass membrane protein</topology>
    </subcellularLocation>
    <subcellularLocation>
        <location evidence="7">Membrane</location>
        <topology evidence="7">Multi-pass membrane protein</topology>
    </subcellularLocation>
</comment>
<comment type="similarity">
    <text evidence="7">Belongs to the major facilitator superfamily. Proton-dependent oligopeptide transporter (POT/PTR) (TC 2.A.17) family.</text>
</comment>
<dbReference type="PANTHER" id="PTHR23517">
    <property type="entry name" value="RESISTANCE PROTEIN MDTM, PUTATIVE-RELATED-RELATED"/>
    <property type="match status" value="1"/>
</dbReference>
<feature type="domain" description="Major facilitator superfamily (MFS) profile" evidence="9">
    <location>
        <begin position="1"/>
        <end position="140"/>
    </location>
</feature>
<dbReference type="EMBL" id="GL574889">
    <property type="protein sequence ID" value="ELR04224.1"/>
    <property type="molecule type" value="Genomic_DNA"/>
</dbReference>
<evidence type="ECO:0000256" key="4">
    <source>
        <dbReference type="ARBA" id="ARBA00022692"/>
    </source>
</evidence>
<dbReference type="GO" id="GO:0022857">
    <property type="term" value="F:transmembrane transporter activity"/>
    <property type="evidence" value="ECO:0007669"/>
    <property type="project" value="InterPro"/>
</dbReference>
<feature type="non-terminal residue" evidence="10">
    <location>
        <position position="140"/>
    </location>
</feature>
<dbReference type="GO" id="GO:0005886">
    <property type="term" value="C:plasma membrane"/>
    <property type="evidence" value="ECO:0007669"/>
    <property type="project" value="UniProtKB-SubCell"/>
</dbReference>
<dbReference type="PANTHER" id="PTHR23517:SF15">
    <property type="entry name" value="PROTON-DEPENDENT OLIGOPEPTIDE FAMILY TRANSPORT PROTEIN"/>
    <property type="match status" value="1"/>
</dbReference>
<reference evidence="11" key="1">
    <citation type="submission" date="2010-09" db="EMBL/GenBank/DDBJ databases">
        <title>The genome sequence of Geomyces destructans 20631-21.</title>
        <authorList>
            <consortium name="The Broad Institute Genome Sequencing Platform"/>
            <person name="Cuomo C.A."/>
            <person name="Blehert D.S."/>
            <person name="Lorch J.M."/>
            <person name="Young S.K."/>
            <person name="Zeng Q."/>
            <person name="Gargeya S."/>
            <person name="Fitzgerald M."/>
            <person name="Haas B."/>
            <person name="Abouelleil A."/>
            <person name="Alvarado L."/>
            <person name="Arachchi H.M."/>
            <person name="Berlin A."/>
            <person name="Brown A."/>
            <person name="Chapman S.B."/>
            <person name="Chen Z."/>
            <person name="Dunbar C."/>
            <person name="Freedman E."/>
            <person name="Gearin G."/>
            <person name="Gellesch M."/>
            <person name="Goldberg J."/>
            <person name="Griggs A."/>
            <person name="Gujja S."/>
            <person name="Heiman D."/>
            <person name="Howarth C."/>
            <person name="Larson L."/>
            <person name="Lui A."/>
            <person name="MacDonald P.J.P."/>
            <person name="Montmayeur A."/>
            <person name="Murphy C."/>
            <person name="Neiman D."/>
            <person name="Pearson M."/>
            <person name="Priest M."/>
            <person name="Roberts A."/>
            <person name="Saif S."/>
            <person name="Shea T."/>
            <person name="Shenoy N."/>
            <person name="Sisk P."/>
            <person name="Stolte C."/>
            <person name="Sykes S."/>
            <person name="Wortman J."/>
            <person name="Nusbaum C."/>
            <person name="Birren B."/>
        </authorList>
    </citation>
    <scope>NUCLEOTIDE SEQUENCE [LARGE SCALE GENOMIC DNA]</scope>
    <source>
        <strain evidence="11">ATCC MYA-4855 / 20631-21</strain>
    </source>
</reference>